<keyword evidence="6" id="KW-1185">Reference proteome</keyword>
<comment type="similarity">
    <text evidence="1">Belongs to the SIN1 family.</text>
</comment>
<dbReference type="InterPro" id="IPR008828">
    <property type="entry name" value="Sin1/Avo1"/>
</dbReference>
<proteinExistence type="inferred from homology"/>
<evidence type="ECO:0000259" key="4">
    <source>
        <dbReference type="Pfam" id="PF16979"/>
    </source>
</evidence>
<feature type="domain" description="Sin1 N-terminal" evidence="2">
    <location>
        <begin position="133"/>
        <end position="190"/>
    </location>
</feature>
<evidence type="ECO:0000259" key="2">
    <source>
        <dbReference type="Pfam" id="PF05422"/>
    </source>
</evidence>
<dbReference type="InterPro" id="IPR032679">
    <property type="entry name" value="Sin1_N"/>
</dbReference>
<sequence>MKTGTKLLSGHQTTIYTTKIILSSHVRGSLPAVHRTQTQMLQTLWTSITCGGRCHLPEPAITSGNRHRGETGATLLPPPPVCRRTAWSAHSDAAGDCSTPGTKSMPARPQPGLSPTIFSLDPVGHRSPIAMPTSDIEFGAHRQRSNTAQRLEKMEQDRRRAALVKNVKWEWCPVLLTDDERAALFKKKDFKNDGRGESKKVKMHSLLSEQLEKSPHLPQNPFLEYAKYDGNALVGVATRKYGIFLTVLPPEQWNYPIHVTVVATAKVQDLVGLICWKCSLEHPDVKLKQGVEHYGLYIAEDDGEVDWDFPCLEARETVAKFGFGFLALVERTEKILQKERTEERGCYQRLQQPQQPPAAAVIDVNYHQQPPAPATIAVTRGFCSHSYQGSSDANRQPVTRSSSVAQMQEVDDLQRMKGHMTAMEAPLYQSYRVNIINKMRSKSEIHLGVSGEKVEIDPVVQQKVSARFWNKQRAVSYDIDSVAACDLTETKSNGRATVRLVCHQAEPASQLSNFKQHDFEADQHTAEEIVRKINHILELRSSSVRKEYTALRERKAHRRRSFPLGPR</sequence>
<feature type="domain" description="CRIM" evidence="3">
    <location>
        <begin position="204"/>
        <end position="338"/>
    </location>
</feature>
<evidence type="ECO:0000256" key="1">
    <source>
        <dbReference type="ARBA" id="ARBA00009407"/>
    </source>
</evidence>
<evidence type="ECO:0008006" key="7">
    <source>
        <dbReference type="Google" id="ProtNLM"/>
    </source>
</evidence>
<feature type="domain" description="SIN1-type PH" evidence="4">
    <location>
        <begin position="427"/>
        <end position="538"/>
    </location>
</feature>
<evidence type="ECO:0000259" key="3">
    <source>
        <dbReference type="Pfam" id="PF16978"/>
    </source>
</evidence>
<dbReference type="EMBL" id="JARBHB010000003">
    <property type="protein sequence ID" value="KAJ8890137.1"/>
    <property type="molecule type" value="Genomic_DNA"/>
</dbReference>
<accession>A0ABQ9I0V5</accession>
<evidence type="ECO:0000313" key="6">
    <source>
        <dbReference type="Proteomes" id="UP001159363"/>
    </source>
</evidence>
<gene>
    <name evidence="5" type="ORF">PR048_009644</name>
</gene>
<dbReference type="InterPro" id="IPR011993">
    <property type="entry name" value="PH-like_dom_sf"/>
</dbReference>
<dbReference type="InterPro" id="IPR031567">
    <property type="entry name" value="CRIM_dom"/>
</dbReference>
<dbReference type="PANTHER" id="PTHR13335">
    <property type="entry name" value="TARGET OF RAPAMYCIN COMPLEX 2 SUBUNIT MAPKAP1"/>
    <property type="match status" value="1"/>
</dbReference>
<dbReference type="PANTHER" id="PTHR13335:SF1">
    <property type="entry name" value="TARGET OF RAPAMYCIN COMPLEX 2 SUBUNIT MAPKAP1"/>
    <property type="match status" value="1"/>
</dbReference>
<dbReference type="InterPro" id="IPR031313">
    <property type="entry name" value="Sin1_PH_dom"/>
</dbReference>
<dbReference type="Proteomes" id="UP001159363">
    <property type="component" value="Chromosome 3"/>
</dbReference>
<name>A0ABQ9I0V5_9NEOP</name>
<organism evidence="5 6">
    <name type="scientific">Dryococelus australis</name>
    <dbReference type="NCBI Taxonomy" id="614101"/>
    <lineage>
        <taxon>Eukaryota</taxon>
        <taxon>Metazoa</taxon>
        <taxon>Ecdysozoa</taxon>
        <taxon>Arthropoda</taxon>
        <taxon>Hexapoda</taxon>
        <taxon>Insecta</taxon>
        <taxon>Pterygota</taxon>
        <taxon>Neoptera</taxon>
        <taxon>Polyneoptera</taxon>
        <taxon>Phasmatodea</taxon>
        <taxon>Verophasmatodea</taxon>
        <taxon>Anareolatae</taxon>
        <taxon>Phasmatidae</taxon>
        <taxon>Eurycanthinae</taxon>
        <taxon>Dryococelus</taxon>
    </lineage>
</organism>
<dbReference type="Pfam" id="PF05422">
    <property type="entry name" value="SIN1"/>
    <property type="match status" value="1"/>
</dbReference>
<reference evidence="5 6" key="1">
    <citation type="submission" date="2023-02" db="EMBL/GenBank/DDBJ databases">
        <title>LHISI_Scaffold_Assembly.</title>
        <authorList>
            <person name="Stuart O.P."/>
            <person name="Cleave R."/>
            <person name="Magrath M.J.L."/>
            <person name="Mikheyev A.S."/>
        </authorList>
    </citation>
    <scope>NUCLEOTIDE SEQUENCE [LARGE SCALE GENOMIC DNA]</scope>
    <source>
        <strain evidence="5">Daus_M_001</strain>
        <tissue evidence="5">Leg muscle</tissue>
    </source>
</reference>
<evidence type="ECO:0000313" key="5">
    <source>
        <dbReference type="EMBL" id="KAJ8890137.1"/>
    </source>
</evidence>
<comment type="caution">
    <text evidence="5">The sequence shown here is derived from an EMBL/GenBank/DDBJ whole genome shotgun (WGS) entry which is preliminary data.</text>
</comment>
<dbReference type="Pfam" id="PF16978">
    <property type="entry name" value="CRIM"/>
    <property type="match status" value="1"/>
</dbReference>
<dbReference type="Pfam" id="PF16979">
    <property type="entry name" value="SIN1_PH"/>
    <property type="match status" value="1"/>
</dbReference>
<protein>
    <recommendedName>
        <fullName evidence="7">Mitogen-activated protein kinase 2-associated protein 1</fullName>
    </recommendedName>
</protein>
<dbReference type="Gene3D" id="2.30.29.30">
    <property type="entry name" value="Pleckstrin-homology domain (PH domain)/Phosphotyrosine-binding domain (PTB)"/>
    <property type="match status" value="1"/>
</dbReference>